<evidence type="ECO:0000256" key="3">
    <source>
        <dbReference type="ARBA" id="ARBA00023163"/>
    </source>
</evidence>
<protein>
    <submittedName>
        <fullName evidence="5">AraC family transcriptional regulator</fullName>
    </submittedName>
</protein>
<dbReference type="GO" id="GO:0003700">
    <property type="term" value="F:DNA-binding transcription factor activity"/>
    <property type="evidence" value="ECO:0007669"/>
    <property type="project" value="InterPro"/>
</dbReference>
<sequence length="260" mass="27703">MSKLIFEPEIYCSCEKTAELDGNTPLTLDGAGLWVGVLSRGECLLQGSEMSGHSGDILLGTAPLELRPQSDCHLLAVRLIGYCAEAYLLRLGASRWADGASCPGAAELVAQLQGNGTAAMAYALLCALSRADETARPLPPLVAEALQAIRQNYMALYGVEELSEQLGVTKSHLVRAFKQALGVPPGKYLTNVRIEAVKTLLLSDEYNLEMIAGLTGFSGANYLCRVFKREVGVSPAAWRAAAAPPPAVPKLPPRSAEMFV</sequence>
<dbReference type="SMART" id="SM00342">
    <property type="entry name" value="HTH_ARAC"/>
    <property type="match status" value="1"/>
</dbReference>
<comment type="caution">
    <text evidence="5">The sequence shown here is derived from an EMBL/GenBank/DDBJ whole genome shotgun (WGS) entry which is preliminary data.</text>
</comment>
<feature type="domain" description="HTH araC/xylS-type" evidence="4">
    <location>
        <begin position="143"/>
        <end position="241"/>
    </location>
</feature>
<dbReference type="EMBL" id="DXBP01000050">
    <property type="protein sequence ID" value="HIZ42550.1"/>
    <property type="molecule type" value="Genomic_DNA"/>
</dbReference>
<evidence type="ECO:0000256" key="2">
    <source>
        <dbReference type="ARBA" id="ARBA00023125"/>
    </source>
</evidence>
<gene>
    <name evidence="5" type="ORF">H9811_08310</name>
</gene>
<keyword evidence="3" id="KW-0804">Transcription</keyword>
<accession>A0A9D2ES80</accession>
<proteinExistence type="predicted"/>
<dbReference type="AlphaFoldDB" id="A0A9D2ES80"/>
<name>A0A9D2ES80_9FIRM</name>
<dbReference type="PANTHER" id="PTHR46796">
    <property type="entry name" value="HTH-TYPE TRANSCRIPTIONAL ACTIVATOR RHAS-RELATED"/>
    <property type="match status" value="1"/>
</dbReference>
<dbReference type="InterPro" id="IPR009057">
    <property type="entry name" value="Homeodomain-like_sf"/>
</dbReference>
<evidence type="ECO:0000313" key="5">
    <source>
        <dbReference type="EMBL" id="HIZ42550.1"/>
    </source>
</evidence>
<evidence type="ECO:0000256" key="1">
    <source>
        <dbReference type="ARBA" id="ARBA00023015"/>
    </source>
</evidence>
<keyword evidence="2" id="KW-0238">DNA-binding</keyword>
<dbReference type="PROSITE" id="PS01124">
    <property type="entry name" value="HTH_ARAC_FAMILY_2"/>
    <property type="match status" value="1"/>
</dbReference>
<reference evidence="5" key="2">
    <citation type="submission" date="2021-04" db="EMBL/GenBank/DDBJ databases">
        <authorList>
            <person name="Gilroy R."/>
        </authorList>
    </citation>
    <scope>NUCLEOTIDE SEQUENCE</scope>
    <source>
        <strain evidence="5">ChiSxjej1B13-11774</strain>
    </source>
</reference>
<reference evidence="5" key="1">
    <citation type="journal article" date="2021" name="PeerJ">
        <title>Extensive microbial diversity within the chicken gut microbiome revealed by metagenomics and culture.</title>
        <authorList>
            <person name="Gilroy R."/>
            <person name="Ravi A."/>
            <person name="Getino M."/>
            <person name="Pursley I."/>
            <person name="Horton D.L."/>
            <person name="Alikhan N.F."/>
            <person name="Baker D."/>
            <person name="Gharbi K."/>
            <person name="Hall N."/>
            <person name="Watson M."/>
            <person name="Adriaenssens E.M."/>
            <person name="Foster-Nyarko E."/>
            <person name="Jarju S."/>
            <person name="Secka A."/>
            <person name="Antonio M."/>
            <person name="Oren A."/>
            <person name="Chaudhuri R.R."/>
            <person name="La Ragione R."/>
            <person name="Hildebrand F."/>
            <person name="Pallen M.J."/>
        </authorList>
    </citation>
    <scope>NUCLEOTIDE SEQUENCE</scope>
    <source>
        <strain evidence="5">ChiSxjej1B13-11774</strain>
    </source>
</reference>
<keyword evidence="1" id="KW-0805">Transcription regulation</keyword>
<dbReference type="Gene3D" id="1.10.10.60">
    <property type="entry name" value="Homeodomain-like"/>
    <property type="match status" value="2"/>
</dbReference>
<dbReference type="InterPro" id="IPR018060">
    <property type="entry name" value="HTH_AraC"/>
</dbReference>
<dbReference type="GO" id="GO:0043565">
    <property type="term" value="F:sequence-specific DNA binding"/>
    <property type="evidence" value="ECO:0007669"/>
    <property type="project" value="InterPro"/>
</dbReference>
<dbReference type="InterPro" id="IPR050204">
    <property type="entry name" value="AraC_XylS_family_regulators"/>
</dbReference>
<organism evidence="5 6">
    <name type="scientific">Candidatus Gemmiger excrementigallinarum</name>
    <dbReference type="NCBI Taxonomy" id="2838609"/>
    <lineage>
        <taxon>Bacteria</taxon>
        <taxon>Bacillati</taxon>
        <taxon>Bacillota</taxon>
        <taxon>Clostridia</taxon>
        <taxon>Eubacteriales</taxon>
        <taxon>Gemmiger</taxon>
    </lineage>
</organism>
<evidence type="ECO:0000313" key="6">
    <source>
        <dbReference type="Proteomes" id="UP000824048"/>
    </source>
</evidence>
<dbReference type="Proteomes" id="UP000824048">
    <property type="component" value="Unassembled WGS sequence"/>
</dbReference>
<evidence type="ECO:0000259" key="4">
    <source>
        <dbReference type="PROSITE" id="PS01124"/>
    </source>
</evidence>
<dbReference type="SUPFAM" id="SSF46689">
    <property type="entry name" value="Homeodomain-like"/>
    <property type="match status" value="2"/>
</dbReference>
<dbReference type="Pfam" id="PF12833">
    <property type="entry name" value="HTH_18"/>
    <property type="match status" value="1"/>
</dbReference>